<name>A0A6M5K9Z9_9ACTN</name>
<dbReference type="PROSITE" id="PS00086">
    <property type="entry name" value="CYTOCHROME_P450"/>
    <property type="match status" value="1"/>
</dbReference>
<proteinExistence type="inferred from homology"/>
<evidence type="ECO:0000256" key="2">
    <source>
        <dbReference type="RuleBase" id="RU000461"/>
    </source>
</evidence>
<evidence type="ECO:0000313" key="3">
    <source>
        <dbReference type="EMBL" id="QJU69507.1"/>
    </source>
</evidence>
<dbReference type="GO" id="GO:0005506">
    <property type="term" value="F:iron ion binding"/>
    <property type="evidence" value="ECO:0007669"/>
    <property type="project" value="InterPro"/>
</dbReference>
<dbReference type="InterPro" id="IPR002397">
    <property type="entry name" value="Cyt_P450_B"/>
</dbReference>
<dbReference type="PRINTS" id="PR00385">
    <property type="entry name" value="P450"/>
</dbReference>
<dbReference type="InterPro" id="IPR017972">
    <property type="entry name" value="Cyt_P450_CS"/>
</dbReference>
<dbReference type="PANTHER" id="PTHR46696:SF1">
    <property type="entry name" value="CYTOCHROME P450 YJIB-RELATED"/>
    <property type="match status" value="1"/>
</dbReference>
<dbReference type="PRINTS" id="PR00359">
    <property type="entry name" value="BP450"/>
</dbReference>
<dbReference type="GO" id="GO:0020037">
    <property type="term" value="F:heme binding"/>
    <property type="evidence" value="ECO:0007669"/>
    <property type="project" value="InterPro"/>
</dbReference>
<keyword evidence="2" id="KW-0503">Monooxygenase</keyword>
<dbReference type="InterPro" id="IPR036396">
    <property type="entry name" value="Cyt_P450_sf"/>
</dbReference>
<dbReference type="Gene3D" id="1.10.630.10">
    <property type="entry name" value="Cytochrome P450"/>
    <property type="match status" value="1"/>
</dbReference>
<dbReference type="GO" id="GO:0016705">
    <property type="term" value="F:oxidoreductase activity, acting on paired donors, with incorporation or reduction of molecular oxygen"/>
    <property type="evidence" value="ECO:0007669"/>
    <property type="project" value="InterPro"/>
</dbReference>
<accession>A0A6M5K9Z9</accession>
<dbReference type="GO" id="GO:0004497">
    <property type="term" value="F:monooxygenase activity"/>
    <property type="evidence" value="ECO:0007669"/>
    <property type="project" value="UniProtKB-KW"/>
</dbReference>
<dbReference type="PANTHER" id="PTHR46696">
    <property type="entry name" value="P450, PUTATIVE (EUROFUNG)-RELATED"/>
    <property type="match status" value="1"/>
</dbReference>
<sequence>MSKGLRPRIRQITQNLAAEMVRNPAPDLVSDFAAPLPLLVISELLGVPSDMRAWFREQAANLQEASTSRAERAPGGQARSESAARALIAYFSAETERPGRKDREDLIGLLLRAEEKDQGLTRPVVIANCIHLLSAGHETTTGLIGKAFLALMRAPEQADLLRAEPELLPGAVEEFLRYDPPVQMVSRWAIKDTPVGERVIPRGAKTVVVLGSANRDERHFTSPDMLNLRRDARGHQAFGFGPHFCLGSRLAVAEAEIAIGELLHLAPRLHTSLPIRYEDDLVFHGPRSIPVFFAE</sequence>
<organism evidence="3">
    <name type="scientific">Nocardiopsis flavescens</name>
    <dbReference type="NCBI Taxonomy" id="758803"/>
    <lineage>
        <taxon>Bacteria</taxon>
        <taxon>Bacillati</taxon>
        <taxon>Actinomycetota</taxon>
        <taxon>Actinomycetes</taxon>
        <taxon>Streptosporangiales</taxon>
        <taxon>Nocardiopsidaceae</taxon>
        <taxon>Nocardiopsis</taxon>
    </lineage>
</organism>
<keyword evidence="2" id="KW-0560">Oxidoreductase</keyword>
<evidence type="ECO:0000256" key="1">
    <source>
        <dbReference type="ARBA" id="ARBA00010617"/>
    </source>
</evidence>
<dbReference type="Pfam" id="PF00067">
    <property type="entry name" value="p450"/>
    <property type="match status" value="1"/>
</dbReference>
<keyword evidence="2" id="KW-0349">Heme</keyword>
<keyword evidence="2" id="KW-0408">Iron</keyword>
<dbReference type="EMBL" id="MT371051">
    <property type="protein sequence ID" value="QJU69507.1"/>
    <property type="molecule type" value="Genomic_DNA"/>
</dbReference>
<dbReference type="AlphaFoldDB" id="A0A6M5K9Z9"/>
<reference evidence="3" key="1">
    <citation type="submission" date="2020-04" db="EMBL/GenBank/DDBJ databases">
        <title>Discovery, Biosynthesis and Heterologous Production of Loongmycin A, a Potent Anti-Cancer indolocarbazole alkaloid.</title>
        <authorList>
            <person name="Yang C."/>
            <person name="Zhang B."/>
            <person name="Xue W."/>
            <person name="Li W."/>
            <person name="Xu Z."/>
            <person name="Shi J."/>
            <person name="Shen Y."/>
            <person name="Jiao R."/>
            <person name="Tan R."/>
            <person name="Ge H."/>
        </authorList>
    </citation>
    <scope>NUCLEOTIDE SEQUENCE</scope>
    <source>
        <strain evidence="3">NA01583</strain>
    </source>
</reference>
<keyword evidence="2" id="KW-0479">Metal-binding</keyword>
<dbReference type="InterPro" id="IPR001128">
    <property type="entry name" value="Cyt_P450"/>
</dbReference>
<protein>
    <submittedName>
        <fullName evidence="3">LooP</fullName>
    </submittedName>
</protein>
<dbReference type="SUPFAM" id="SSF48264">
    <property type="entry name" value="Cytochrome P450"/>
    <property type="match status" value="1"/>
</dbReference>
<comment type="similarity">
    <text evidence="1 2">Belongs to the cytochrome P450 family.</text>
</comment>